<dbReference type="OrthoDB" id="8560701at2"/>
<reference evidence="1 2" key="1">
    <citation type="submission" date="2016-04" db="EMBL/GenBank/DDBJ databases">
        <title>Deep-sea bacteria in the southern Pacific.</title>
        <authorList>
            <person name="Tang K."/>
        </authorList>
    </citation>
    <scope>NUCLEOTIDE SEQUENCE [LARGE SCALE GENOMIC DNA]</scope>
    <source>
        <strain evidence="1 2">JLT2014</strain>
    </source>
</reference>
<dbReference type="AlphaFoldDB" id="A0A1P8UUN5"/>
<dbReference type="RefSeq" id="WP_156876364.1">
    <property type="nucleotide sequence ID" value="NZ_CP015093.1"/>
</dbReference>
<organism evidence="1 2">
    <name type="scientific">Salipiger abyssi</name>
    <dbReference type="NCBI Taxonomy" id="1250539"/>
    <lineage>
        <taxon>Bacteria</taxon>
        <taxon>Pseudomonadati</taxon>
        <taxon>Pseudomonadota</taxon>
        <taxon>Alphaproteobacteria</taxon>
        <taxon>Rhodobacterales</taxon>
        <taxon>Roseobacteraceae</taxon>
        <taxon>Salipiger</taxon>
    </lineage>
</organism>
<dbReference type="EMBL" id="CP015093">
    <property type="protein sequence ID" value="APZ53105.1"/>
    <property type="molecule type" value="Genomic_DNA"/>
</dbReference>
<sequence>MTAADLFDAYIIRERRANATPQGADIDWIMSELAHEHCLPLERVREIVASYTVNWGAG</sequence>
<keyword evidence="2" id="KW-1185">Reference proteome</keyword>
<name>A0A1P8UUN5_9RHOB</name>
<accession>A0A1P8UUN5</accession>
<evidence type="ECO:0000313" key="1">
    <source>
        <dbReference type="EMBL" id="APZ53105.1"/>
    </source>
</evidence>
<proteinExistence type="predicted"/>
<evidence type="ECO:0000313" key="2">
    <source>
        <dbReference type="Proteomes" id="UP000187059"/>
    </source>
</evidence>
<gene>
    <name evidence="1" type="ORF">Ga0080574_TMP2771</name>
</gene>
<dbReference type="Proteomes" id="UP000187059">
    <property type="component" value="Chromosome"/>
</dbReference>
<dbReference type="KEGG" id="paby:Ga0080574_TMP2771"/>
<protein>
    <submittedName>
        <fullName evidence="1">Uncharacterized protein</fullName>
    </submittedName>
</protein>
<dbReference type="STRING" id="1250539.Ga0080574_TMP2771"/>